<dbReference type="SUPFAM" id="SSF46955">
    <property type="entry name" value="Putative DNA-binding domain"/>
    <property type="match status" value="1"/>
</dbReference>
<accession>A0A4V2S9Z1</accession>
<feature type="domain" description="Helix-turn-helix" evidence="1">
    <location>
        <begin position="11"/>
        <end position="63"/>
    </location>
</feature>
<evidence type="ECO:0000259" key="1">
    <source>
        <dbReference type="Pfam" id="PF12728"/>
    </source>
</evidence>
<dbReference type="Proteomes" id="UP000294980">
    <property type="component" value="Unassembled WGS sequence"/>
</dbReference>
<protein>
    <submittedName>
        <fullName evidence="2">Helix-turn-helix protein</fullName>
    </submittedName>
</protein>
<comment type="caution">
    <text evidence="2">The sequence shown here is derived from an EMBL/GenBank/DDBJ whole genome shotgun (WGS) entry which is preliminary data.</text>
</comment>
<organism evidence="2 3">
    <name type="scientific">Chromatocurvus halotolerans</name>
    <dbReference type="NCBI Taxonomy" id="1132028"/>
    <lineage>
        <taxon>Bacteria</taxon>
        <taxon>Pseudomonadati</taxon>
        <taxon>Pseudomonadota</taxon>
        <taxon>Gammaproteobacteria</taxon>
        <taxon>Cellvibrionales</taxon>
        <taxon>Halieaceae</taxon>
        <taxon>Chromatocurvus</taxon>
    </lineage>
</organism>
<evidence type="ECO:0000313" key="3">
    <source>
        <dbReference type="Proteomes" id="UP000294980"/>
    </source>
</evidence>
<reference evidence="2 3" key="1">
    <citation type="submission" date="2019-03" db="EMBL/GenBank/DDBJ databases">
        <title>Genomic Encyclopedia of Type Strains, Phase IV (KMG-IV): sequencing the most valuable type-strain genomes for metagenomic binning, comparative biology and taxonomic classification.</title>
        <authorList>
            <person name="Goeker M."/>
        </authorList>
    </citation>
    <scope>NUCLEOTIDE SEQUENCE [LARGE SCALE GENOMIC DNA]</scope>
    <source>
        <strain evidence="2 3">DSM 23344</strain>
    </source>
</reference>
<dbReference type="OrthoDB" id="8537306at2"/>
<dbReference type="EMBL" id="SLWX01000030">
    <property type="protein sequence ID" value="TCO69710.1"/>
    <property type="molecule type" value="Genomic_DNA"/>
</dbReference>
<dbReference type="Gene3D" id="1.10.10.10">
    <property type="entry name" value="Winged helix-like DNA-binding domain superfamily/Winged helix DNA-binding domain"/>
    <property type="match status" value="1"/>
</dbReference>
<dbReference type="InterPro" id="IPR009061">
    <property type="entry name" value="DNA-bd_dom_put_sf"/>
</dbReference>
<sequence>MKVPSSNVSKLLTPDQVGDILGVTPHTLAVWRSEGRYELPYIKTGRLVRYLMEDVQTFIQARRRTAPDE</sequence>
<name>A0A4V2S9Z1_9GAMM</name>
<dbReference type="RefSeq" id="WP_117319709.1">
    <property type="nucleotide sequence ID" value="NZ_QQSW01000037.1"/>
</dbReference>
<dbReference type="InterPro" id="IPR036388">
    <property type="entry name" value="WH-like_DNA-bd_sf"/>
</dbReference>
<gene>
    <name evidence="2" type="ORF">EV688_1304</name>
</gene>
<dbReference type="AlphaFoldDB" id="A0A4V2S9Z1"/>
<proteinExistence type="predicted"/>
<dbReference type="Pfam" id="PF12728">
    <property type="entry name" value="HTH_17"/>
    <property type="match status" value="1"/>
</dbReference>
<evidence type="ECO:0000313" key="2">
    <source>
        <dbReference type="EMBL" id="TCO69710.1"/>
    </source>
</evidence>
<keyword evidence="3" id="KW-1185">Reference proteome</keyword>
<dbReference type="InterPro" id="IPR041657">
    <property type="entry name" value="HTH_17"/>
</dbReference>